<dbReference type="PANTHER" id="PTHR11328">
    <property type="entry name" value="MAJOR FACILITATOR SUPERFAMILY DOMAIN-CONTAINING PROTEIN"/>
    <property type="match status" value="1"/>
</dbReference>
<organism evidence="9 11">
    <name type="scientific">Pectobacterium parmentieri</name>
    <dbReference type="NCBI Taxonomy" id="1905730"/>
    <lineage>
        <taxon>Bacteria</taxon>
        <taxon>Pseudomonadati</taxon>
        <taxon>Pseudomonadota</taxon>
        <taxon>Gammaproteobacteria</taxon>
        <taxon>Enterobacterales</taxon>
        <taxon>Pectobacteriaceae</taxon>
        <taxon>Pectobacterium</taxon>
    </lineage>
</organism>
<dbReference type="HOGENOM" id="CLU_027408_0_2_6"/>
<reference evidence="12" key="3">
    <citation type="submission" date="2023-07" db="EMBL/GenBank/DDBJ databases">
        <title>Identification of Pectobacterium versatile causing blackleg of potato from New York State with a whole genome sequencing approach.</title>
        <authorList>
            <person name="Ma X."/>
            <person name="Swingle B."/>
        </authorList>
    </citation>
    <scope>NUCLEOTIDE SEQUENCE [LARGE SCALE GENOMIC DNA]</scope>
    <source>
        <strain evidence="12">NY1588A</strain>
    </source>
</reference>
<dbReference type="NCBIfam" id="TIGR00792">
    <property type="entry name" value="gph"/>
    <property type="match status" value="1"/>
</dbReference>
<evidence type="ECO:0000256" key="5">
    <source>
        <dbReference type="ARBA" id="ARBA00022692"/>
    </source>
</evidence>
<comment type="similarity">
    <text evidence="2">Belongs to the sodium:galactoside symporter (TC 2.A.2) family.</text>
</comment>
<dbReference type="AlphaFoldDB" id="A0A0H3I3G2"/>
<keyword evidence="3" id="KW-0813">Transport</keyword>
<dbReference type="EMBL" id="WABS01000001">
    <property type="protein sequence ID" value="MBI0553036.1"/>
    <property type="molecule type" value="Genomic_DNA"/>
</dbReference>
<name>A0A0H3I3G2_PECPM</name>
<feature type="transmembrane region" description="Helical" evidence="8">
    <location>
        <begin position="182"/>
        <end position="201"/>
    </location>
</feature>
<dbReference type="GO" id="GO:0008643">
    <property type="term" value="P:carbohydrate transport"/>
    <property type="evidence" value="ECO:0007669"/>
    <property type="project" value="InterPro"/>
</dbReference>
<keyword evidence="5 8" id="KW-0812">Transmembrane</keyword>
<proteinExistence type="inferred from homology"/>
<keyword evidence="6 8" id="KW-1133">Transmembrane helix</keyword>
<feature type="transmembrane region" description="Helical" evidence="8">
    <location>
        <begin position="240"/>
        <end position="261"/>
    </location>
</feature>
<comment type="subcellular location">
    <subcellularLocation>
        <location evidence="1">Cell membrane</location>
        <topology evidence="1">Multi-pass membrane protein</topology>
    </subcellularLocation>
</comment>
<evidence type="ECO:0000256" key="6">
    <source>
        <dbReference type="ARBA" id="ARBA00022989"/>
    </source>
</evidence>
<gene>
    <name evidence="9" type="ordered locus">W5S_2479</name>
    <name evidence="10" type="ORF">F6Q06_00795</name>
</gene>
<reference evidence="9" key="2">
    <citation type="submission" date="2012-03" db="EMBL/GenBank/DDBJ databases">
        <authorList>
            <person name="Koskinen P."/>
            <person name="Laine P."/>
            <person name="Niemi O."/>
            <person name="Nykyri J."/>
            <person name="Harjunpaa H."/>
            <person name="Auvinen P."/>
            <person name="Paulin L."/>
            <person name="Pirhonen M."/>
            <person name="Palva T."/>
            <person name="Holm L."/>
        </authorList>
    </citation>
    <scope>NUCLEOTIDE SEQUENCE</scope>
    <source>
        <strain evidence="9">SCC3193</strain>
    </source>
</reference>
<feature type="transmembrane region" description="Helical" evidence="8">
    <location>
        <begin position="48"/>
        <end position="69"/>
    </location>
</feature>
<dbReference type="Pfam" id="PF13347">
    <property type="entry name" value="MFS_2"/>
    <property type="match status" value="1"/>
</dbReference>
<dbReference type="PATRIC" id="fig|1166016.3.peg.2498"/>
<dbReference type="eggNOG" id="COG2211">
    <property type="taxonomic scope" value="Bacteria"/>
</dbReference>
<keyword evidence="7 8" id="KW-0472">Membrane</keyword>
<reference evidence="9 11" key="1">
    <citation type="journal article" date="2012" name="J. Bacteriol.">
        <title>Genome sequence of Pectobacterium sp. strain SCC3193.</title>
        <authorList>
            <person name="Koskinen J.P."/>
            <person name="Laine P."/>
            <person name="Niemi O."/>
            <person name="Nykyri J."/>
            <person name="Harjunpaa H."/>
            <person name="Auvinen P."/>
            <person name="Paulin L."/>
            <person name="Pirhonen M."/>
            <person name="Palva T."/>
            <person name="Holm L."/>
        </authorList>
    </citation>
    <scope>NUCLEOTIDE SEQUENCE [LARGE SCALE GENOMIC DNA]</scope>
    <source>
        <strain evidence="9 11">SCC3193</strain>
    </source>
</reference>
<sequence length="442" mass="49068">MSDSAISIKEKIGYGLGDTACNLVWQTVMLFMAYFYTDVFGLSPAHMGTMFLVVRAIDAVIDVGIGAMADRTRTRFGQFRPYILWFAIPFGVVCTLTFYTPDFSYTGKLIYAYTSYLLLSIVYSAINVPYCAMINNISNDSRQRVSLQSWRFSLSAIGGLIVSISALPLVKYIGKGNIQEGYFYTMMVFGALSVVFFYLCFSNIHERYISPIEQNSGSVWRDFKTLCGNRDWRSMFTLNVVNLIAVLFKGGSAIYYCNYVLNRPDISTYLLTTAIISGTVGAFISPHVFKNIDKVRGFKYAMFLEAILLIAIYIITPDMLWLIFCTVILVNVIQGAATPLQWGMISDVVDVLEKESGRKLSGIVFSTNLFAIKLGIALGGALIGWLLSWSGYIGGTDVQSGNAVNTIALLFSVYPAILVFSLVIIMNHYTLNDAKLEAITKA</sequence>
<evidence type="ECO:0000256" key="8">
    <source>
        <dbReference type="SAM" id="Phobius"/>
    </source>
</evidence>
<dbReference type="GO" id="GO:0015293">
    <property type="term" value="F:symporter activity"/>
    <property type="evidence" value="ECO:0007669"/>
    <property type="project" value="InterPro"/>
</dbReference>
<feature type="transmembrane region" description="Helical" evidence="8">
    <location>
        <begin position="111"/>
        <end position="132"/>
    </location>
</feature>
<dbReference type="Gene3D" id="1.20.1250.20">
    <property type="entry name" value="MFS general substrate transporter like domains"/>
    <property type="match status" value="1"/>
</dbReference>
<dbReference type="PANTHER" id="PTHR11328:SF24">
    <property type="entry name" value="MAJOR FACILITATOR SUPERFAMILY (MFS) PROFILE DOMAIN-CONTAINING PROTEIN"/>
    <property type="match status" value="1"/>
</dbReference>
<dbReference type="InterPro" id="IPR039672">
    <property type="entry name" value="MFS_2"/>
</dbReference>
<dbReference type="STRING" id="1905730.W5S_2479"/>
<evidence type="ECO:0000256" key="2">
    <source>
        <dbReference type="ARBA" id="ARBA00009617"/>
    </source>
</evidence>
<dbReference type="NCBIfam" id="NF007237">
    <property type="entry name" value="PRK09669.1"/>
    <property type="match status" value="1"/>
</dbReference>
<evidence type="ECO:0000256" key="4">
    <source>
        <dbReference type="ARBA" id="ARBA00022475"/>
    </source>
</evidence>
<feature type="transmembrane region" description="Helical" evidence="8">
    <location>
        <begin position="407"/>
        <end position="426"/>
    </location>
</feature>
<feature type="transmembrane region" description="Helical" evidence="8">
    <location>
        <begin position="152"/>
        <end position="170"/>
    </location>
</feature>
<evidence type="ECO:0000256" key="1">
    <source>
        <dbReference type="ARBA" id="ARBA00004651"/>
    </source>
</evidence>
<dbReference type="KEGG" id="pec:W5S_2479"/>
<accession>A0A0H3I3G2</accession>
<dbReference type="RefSeq" id="WP_014700140.1">
    <property type="nucleotide sequence ID" value="NC_017845.1"/>
</dbReference>
<feature type="transmembrane region" description="Helical" evidence="8">
    <location>
        <begin position="81"/>
        <end position="99"/>
    </location>
</feature>
<evidence type="ECO:0000313" key="12">
    <source>
        <dbReference type="Proteomes" id="UP001194579"/>
    </source>
</evidence>
<dbReference type="PROSITE" id="PS00872">
    <property type="entry name" value="NA_GALACTOSIDE_SYMP"/>
    <property type="match status" value="1"/>
</dbReference>
<evidence type="ECO:0000256" key="7">
    <source>
        <dbReference type="ARBA" id="ARBA00023136"/>
    </source>
</evidence>
<evidence type="ECO:0000313" key="9">
    <source>
        <dbReference type="EMBL" id="AFI90567.1"/>
    </source>
</evidence>
<dbReference type="GO" id="GO:0006814">
    <property type="term" value="P:sodium ion transport"/>
    <property type="evidence" value="ECO:0007669"/>
    <property type="project" value="InterPro"/>
</dbReference>
<dbReference type="GO" id="GO:0005886">
    <property type="term" value="C:plasma membrane"/>
    <property type="evidence" value="ECO:0007669"/>
    <property type="project" value="UniProtKB-SubCell"/>
</dbReference>
<feature type="transmembrane region" description="Helical" evidence="8">
    <location>
        <begin position="267"/>
        <end position="285"/>
    </location>
</feature>
<feature type="transmembrane region" description="Helical" evidence="8">
    <location>
        <begin position="12"/>
        <end position="36"/>
    </location>
</feature>
<evidence type="ECO:0000256" key="3">
    <source>
        <dbReference type="ARBA" id="ARBA00022448"/>
    </source>
</evidence>
<dbReference type="InterPro" id="IPR036259">
    <property type="entry name" value="MFS_trans_sf"/>
</dbReference>
<dbReference type="InterPro" id="IPR018043">
    <property type="entry name" value="Na/Gal_symport_CS"/>
</dbReference>
<dbReference type="SUPFAM" id="SSF103473">
    <property type="entry name" value="MFS general substrate transporter"/>
    <property type="match status" value="1"/>
</dbReference>
<evidence type="ECO:0000313" key="10">
    <source>
        <dbReference type="EMBL" id="MBI0553036.1"/>
    </source>
</evidence>
<dbReference type="CDD" id="cd17332">
    <property type="entry name" value="MFS_MelB_like"/>
    <property type="match status" value="1"/>
</dbReference>
<evidence type="ECO:0000313" key="11">
    <source>
        <dbReference type="Proteomes" id="UP000008044"/>
    </source>
</evidence>
<dbReference type="InterPro" id="IPR001927">
    <property type="entry name" value="Na/Gal_symport"/>
</dbReference>
<feature type="transmembrane region" description="Helical" evidence="8">
    <location>
        <begin position="363"/>
        <end position="387"/>
    </location>
</feature>
<keyword evidence="4" id="KW-1003">Cell membrane</keyword>
<dbReference type="Proteomes" id="UP001194579">
    <property type="component" value="Unassembled WGS sequence"/>
</dbReference>
<keyword evidence="12" id="KW-1185">Reference proteome</keyword>
<dbReference type="EMBL" id="CP003415">
    <property type="protein sequence ID" value="AFI90567.1"/>
    <property type="molecule type" value="Genomic_DNA"/>
</dbReference>
<protein>
    <submittedName>
        <fullName evidence="10">MFS transporter</fullName>
    </submittedName>
    <submittedName>
        <fullName evidence="9">Sugar (Glycoside-Pentoside-Hexuronide) transporter</fullName>
    </submittedName>
</protein>
<dbReference type="Proteomes" id="UP000008044">
    <property type="component" value="Chromosome"/>
</dbReference>
<reference evidence="10" key="4">
    <citation type="submission" date="2024-05" db="EMBL/GenBank/DDBJ databases">
        <title>Identification of Pectobacterium versatile causing blackleg of potato from New York State with a whole genome sequencing approach.</title>
        <authorList>
            <person name="Ma X."/>
            <person name="Swingle B."/>
        </authorList>
    </citation>
    <scope>NUCLEOTIDE SEQUENCE</scope>
    <source>
        <strain evidence="10">NY1588A</strain>
    </source>
</reference>